<comment type="subunit">
    <text evidence="1">Monomer and homodimer.</text>
</comment>
<keyword evidence="1" id="KW-0698">rRNA processing</keyword>
<evidence type="ECO:0000256" key="1">
    <source>
        <dbReference type="RuleBase" id="RU368003"/>
    </source>
</evidence>
<feature type="domain" description="RNase H type-1" evidence="3">
    <location>
        <begin position="86"/>
        <end position="182"/>
    </location>
</feature>
<proteinExistence type="inferred from homology"/>
<evidence type="ECO:0000259" key="3">
    <source>
        <dbReference type="Pfam" id="PF13456"/>
    </source>
</evidence>
<keyword evidence="1" id="KW-0238">DNA-binding</keyword>
<evidence type="ECO:0000256" key="2">
    <source>
        <dbReference type="SAM" id="MobiDB-lite"/>
    </source>
</evidence>
<comment type="function">
    <text evidence="1">Plays a role in the recruitment of the exosome to pre-rRNA to mediate the 3'-5' end processing of the 5.8S rRNA.</text>
</comment>
<comment type="subcellular location">
    <subcellularLocation>
        <location evidence="1">Cytoplasm</location>
    </subcellularLocation>
    <subcellularLocation>
        <location evidence="1">Nucleus</location>
        <location evidence="1">Nucleolus</location>
    </subcellularLocation>
    <subcellularLocation>
        <location evidence="1">Nucleus</location>
    </subcellularLocation>
</comment>
<feature type="compositionally biased region" description="Basic and acidic residues" evidence="2">
    <location>
        <begin position="46"/>
        <end position="63"/>
    </location>
</feature>
<keyword evidence="1" id="KW-0963">Cytoplasm</keyword>
<evidence type="ECO:0000313" key="5">
    <source>
        <dbReference type="Proteomes" id="UP000541444"/>
    </source>
</evidence>
<dbReference type="GO" id="GO:0000460">
    <property type="term" value="P:maturation of 5.8S rRNA"/>
    <property type="evidence" value="ECO:0007669"/>
    <property type="project" value="TreeGrafter"/>
</dbReference>
<sequence length="215" mass="24526">MLTIRLRCEGVSPGDHPVKTELERLSLYEGKLKRYMYMSRGQRQSMRDISEGEAVRSRDLEHRNAKKKRKYQSSEKQYVRAAAQENHTGTVLRTYSHGLGNVTGYMADCSALLQGLQDAASNGWLIAWSESDSVAAVEAFNNGNVPWQLKGDSKVVKTKMQQIRITSTWREVNFSSDELANKGARLFEGNMESHVGRPQFLNKIEEPMKEYFRLC</sequence>
<keyword evidence="5" id="KW-1185">Reference proteome</keyword>
<dbReference type="EMBL" id="JACGCM010001329">
    <property type="protein sequence ID" value="KAF6156492.1"/>
    <property type="molecule type" value="Genomic_DNA"/>
</dbReference>
<dbReference type="GO" id="GO:0005730">
    <property type="term" value="C:nucleolus"/>
    <property type="evidence" value="ECO:0007669"/>
    <property type="project" value="UniProtKB-SubCell"/>
</dbReference>
<keyword evidence="1" id="KW-0694">RNA-binding</keyword>
<dbReference type="AlphaFoldDB" id="A0A7J7MP07"/>
<dbReference type="GO" id="GO:0010468">
    <property type="term" value="P:regulation of gene expression"/>
    <property type="evidence" value="ECO:0007669"/>
    <property type="project" value="TreeGrafter"/>
</dbReference>
<dbReference type="GO" id="GO:0004523">
    <property type="term" value="F:RNA-DNA hybrid ribonuclease activity"/>
    <property type="evidence" value="ECO:0007669"/>
    <property type="project" value="InterPro"/>
</dbReference>
<protein>
    <recommendedName>
        <fullName evidence="1">Nuclear nucleic acid-binding protein C1D</fullName>
    </recommendedName>
</protein>
<evidence type="ECO:0000313" key="4">
    <source>
        <dbReference type="EMBL" id="KAF6156492.1"/>
    </source>
</evidence>
<dbReference type="GO" id="GO:0005737">
    <property type="term" value="C:cytoplasm"/>
    <property type="evidence" value="ECO:0007669"/>
    <property type="project" value="UniProtKB-SubCell"/>
</dbReference>
<dbReference type="PANTHER" id="PTHR15341:SF3">
    <property type="entry name" value="NUCLEAR NUCLEIC ACID-BINDING PROTEIN C1D"/>
    <property type="match status" value="1"/>
</dbReference>
<dbReference type="Gene3D" id="3.30.420.10">
    <property type="entry name" value="Ribonuclease H-like superfamily/Ribonuclease H"/>
    <property type="match status" value="1"/>
</dbReference>
<dbReference type="InterPro" id="IPR012337">
    <property type="entry name" value="RNaseH-like_sf"/>
</dbReference>
<name>A0A7J7MP07_9MAGN</name>
<comment type="caution">
    <text evidence="4">The sequence shown here is derived from an EMBL/GenBank/DDBJ whole genome shotgun (WGS) entry which is preliminary data.</text>
</comment>
<reference evidence="4 5" key="1">
    <citation type="journal article" date="2020" name="IScience">
        <title>Genome Sequencing of the Endangered Kingdonia uniflora (Circaeasteraceae, Ranunculales) Reveals Potential Mechanisms of Evolutionary Specialization.</title>
        <authorList>
            <person name="Sun Y."/>
            <person name="Deng T."/>
            <person name="Zhang A."/>
            <person name="Moore M.J."/>
            <person name="Landis J.B."/>
            <person name="Lin N."/>
            <person name="Zhang H."/>
            <person name="Zhang X."/>
            <person name="Huang J."/>
            <person name="Zhang X."/>
            <person name="Sun H."/>
            <person name="Wang H."/>
        </authorList>
    </citation>
    <scope>NUCLEOTIDE SEQUENCE [LARGE SCALE GENOMIC DNA]</scope>
    <source>
        <strain evidence="4">TB1705</strain>
        <tissue evidence="4">Leaf</tissue>
    </source>
</reference>
<dbReference type="GO" id="GO:0003677">
    <property type="term" value="F:DNA binding"/>
    <property type="evidence" value="ECO:0007669"/>
    <property type="project" value="UniProtKB-KW"/>
</dbReference>
<dbReference type="PANTHER" id="PTHR15341">
    <property type="entry name" value="SUN-COR STEROID HORMONE RECEPTOR CO-REPRESSOR"/>
    <property type="match status" value="1"/>
</dbReference>
<accession>A0A7J7MP07</accession>
<dbReference type="GO" id="GO:0003723">
    <property type="term" value="F:RNA binding"/>
    <property type="evidence" value="ECO:0007669"/>
    <property type="project" value="UniProtKB-UniRule"/>
</dbReference>
<organism evidence="4 5">
    <name type="scientific">Kingdonia uniflora</name>
    <dbReference type="NCBI Taxonomy" id="39325"/>
    <lineage>
        <taxon>Eukaryota</taxon>
        <taxon>Viridiplantae</taxon>
        <taxon>Streptophyta</taxon>
        <taxon>Embryophyta</taxon>
        <taxon>Tracheophyta</taxon>
        <taxon>Spermatophyta</taxon>
        <taxon>Magnoliopsida</taxon>
        <taxon>Ranunculales</taxon>
        <taxon>Circaeasteraceae</taxon>
        <taxon>Kingdonia</taxon>
    </lineage>
</organism>
<dbReference type="OrthoDB" id="1421013at2759"/>
<dbReference type="InterPro" id="IPR002156">
    <property type="entry name" value="RNaseH_domain"/>
</dbReference>
<dbReference type="Pfam" id="PF13456">
    <property type="entry name" value="RVT_3"/>
    <property type="match status" value="1"/>
</dbReference>
<dbReference type="GO" id="GO:0000178">
    <property type="term" value="C:exosome (RNase complex)"/>
    <property type="evidence" value="ECO:0007669"/>
    <property type="project" value="TreeGrafter"/>
</dbReference>
<dbReference type="CDD" id="cd06222">
    <property type="entry name" value="RNase_H_like"/>
    <property type="match status" value="1"/>
</dbReference>
<dbReference type="InterPro" id="IPR011082">
    <property type="entry name" value="Exosome-assoc_fac/DNA_repair"/>
</dbReference>
<dbReference type="SUPFAM" id="SSF53098">
    <property type="entry name" value="Ribonuclease H-like"/>
    <property type="match status" value="1"/>
</dbReference>
<keyword evidence="1" id="KW-0539">Nucleus</keyword>
<gene>
    <name evidence="4" type="ORF">GIB67_011293</name>
</gene>
<dbReference type="InterPro" id="IPR044730">
    <property type="entry name" value="RNase_H-like_dom_plant"/>
</dbReference>
<feature type="region of interest" description="Disordered" evidence="2">
    <location>
        <begin position="46"/>
        <end position="75"/>
    </location>
</feature>
<comment type="similarity">
    <text evidence="1">Belongs to the C1D family.</text>
</comment>
<dbReference type="InterPro" id="IPR036397">
    <property type="entry name" value="RNaseH_sf"/>
</dbReference>
<dbReference type="Proteomes" id="UP000541444">
    <property type="component" value="Unassembled WGS sequence"/>
</dbReference>